<reference evidence="3 4" key="1">
    <citation type="submission" date="2019-10" db="EMBL/GenBank/DDBJ databases">
        <authorList>
            <person name="Blom J."/>
        </authorList>
    </citation>
    <scope>NUCLEOTIDE SEQUENCE [LARGE SCALE GENOMIC DNA]</scope>
    <source>
        <strain evidence="3 4">ES3154-GLU</strain>
    </source>
</reference>
<dbReference type="AlphaFoldDB" id="A0A6I8MAX3"/>
<gene>
    <name evidence="3" type="ORF">OMES3154_01180</name>
</gene>
<accession>A0A6I8MAX3</accession>
<keyword evidence="4" id="KW-1185">Reference proteome</keyword>
<feature type="domain" description="Methyltransferase regulatory" evidence="1">
    <location>
        <begin position="209"/>
        <end position="293"/>
    </location>
</feature>
<dbReference type="InterPro" id="IPR018773">
    <property type="entry name" value="MeTrfase_reg_dom_prd"/>
</dbReference>
<dbReference type="PANTHER" id="PTHR43667">
    <property type="entry name" value="CYCLOPROPANE-FATTY-ACYL-PHOSPHOLIPID SYNTHASE"/>
    <property type="match status" value="1"/>
</dbReference>
<dbReference type="PANTHER" id="PTHR43667:SF2">
    <property type="entry name" value="FATTY ACID C-METHYL TRANSFERASE"/>
    <property type="match status" value="1"/>
</dbReference>
<dbReference type="RefSeq" id="WP_156683856.1">
    <property type="nucleotide sequence ID" value="NZ_CABWIB010000001.1"/>
</dbReference>
<dbReference type="InterPro" id="IPR041698">
    <property type="entry name" value="Methyltransf_25"/>
</dbReference>
<evidence type="ECO:0000259" key="1">
    <source>
        <dbReference type="Pfam" id="PF10119"/>
    </source>
</evidence>
<evidence type="ECO:0000313" key="4">
    <source>
        <dbReference type="Proteomes" id="UP000419017"/>
    </source>
</evidence>
<dbReference type="GO" id="GO:0032259">
    <property type="term" value="P:methylation"/>
    <property type="evidence" value="ECO:0007669"/>
    <property type="project" value="UniProtKB-KW"/>
</dbReference>
<protein>
    <submittedName>
        <fullName evidence="3">Type 12 methyltransferase</fullName>
    </submittedName>
</protein>
<name>A0A6I8MAX3_9FUSO</name>
<evidence type="ECO:0000313" key="3">
    <source>
        <dbReference type="EMBL" id="VWL85894.1"/>
    </source>
</evidence>
<dbReference type="EMBL" id="CABWIB010000001">
    <property type="protein sequence ID" value="VWL85894.1"/>
    <property type="molecule type" value="Genomic_DNA"/>
</dbReference>
<evidence type="ECO:0000259" key="2">
    <source>
        <dbReference type="Pfam" id="PF13649"/>
    </source>
</evidence>
<dbReference type="Pfam" id="PF10119">
    <property type="entry name" value="MethyTransf_Reg"/>
    <property type="match status" value="1"/>
</dbReference>
<dbReference type="Proteomes" id="UP000419017">
    <property type="component" value="Unassembled WGS sequence"/>
</dbReference>
<dbReference type="CDD" id="cd02440">
    <property type="entry name" value="AdoMet_MTases"/>
    <property type="match status" value="1"/>
</dbReference>
<dbReference type="InterPro" id="IPR050723">
    <property type="entry name" value="CFA/CMAS"/>
</dbReference>
<sequence>MEDIKSSYDSVGYLSKAFYQTLPYAQKLNMKLFGFDTKKLENARVLEIGCSYGGNILTFAMANKNSYCVGIDLSGEQIKKGKELVDRLGVKNLELIEMDITNFDENLGMFDYIICHGVYSWVPKNVQDAILKVIKKHLNKNGSAVISYNTYPGWKSIEVIKDIMNFRTSYLDVDGMQKLPYGKGAMEFVKSAPYLKEVASRVDDIMNKDDYYLYHEYFEIFNEPMYLVDFSKKLEANGLSHVSDMNYSKSFPLISDAKLQENIENEANGDRIIKEQYYDYYFNRQFRISLITHSENIQNMNISNNVRKVDLDELHFRMRDSENKKFDTYDKLIKNFPNTLSTSELGKEDSVYRELLLSIYNDDSMIYTEKIDVNVFNDKKIRLKPVYRKYIEYFLEEENPIIMFATFDGHSIKTENKFEYKVMLMFDGINKKEDIYEEILKMEIDKEIEVNAENKEKAILEYINNVRTFLICNNFCEKVDD</sequence>
<keyword evidence="3" id="KW-0489">Methyltransferase</keyword>
<dbReference type="Pfam" id="PF13649">
    <property type="entry name" value="Methyltransf_25"/>
    <property type="match status" value="1"/>
</dbReference>
<proteinExistence type="predicted"/>
<organism evidence="3 4">
    <name type="scientific">Oceanivirga miroungae</name>
    <dbReference type="NCBI Taxonomy" id="1130046"/>
    <lineage>
        <taxon>Bacteria</taxon>
        <taxon>Fusobacteriati</taxon>
        <taxon>Fusobacteriota</taxon>
        <taxon>Fusobacteriia</taxon>
        <taxon>Fusobacteriales</taxon>
        <taxon>Leptotrichiaceae</taxon>
        <taxon>Oceanivirga</taxon>
    </lineage>
</organism>
<feature type="domain" description="Methyltransferase" evidence="2">
    <location>
        <begin position="45"/>
        <end position="142"/>
    </location>
</feature>
<dbReference type="GO" id="GO:0008168">
    <property type="term" value="F:methyltransferase activity"/>
    <property type="evidence" value="ECO:0007669"/>
    <property type="project" value="UniProtKB-KW"/>
</dbReference>
<keyword evidence="3" id="KW-0808">Transferase</keyword>
<dbReference type="InterPro" id="IPR029063">
    <property type="entry name" value="SAM-dependent_MTases_sf"/>
</dbReference>
<dbReference type="Gene3D" id="3.40.50.150">
    <property type="entry name" value="Vaccinia Virus protein VP39"/>
    <property type="match status" value="1"/>
</dbReference>
<dbReference type="SUPFAM" id="SSF53335">
    <property type="entry name" value="S-adenosyl-L-methionine-dependent methyltransferases"/>
    <property type="match status" value="1"/>
</dbReference>